<evidence type="ECO:0000259" key="7">
    <source>
        <dbReference type="Pfam" id="PF05140"/>
    </source>
</evidence>
<gene>
    <name evidence="8" type="ORF">AVDCRST_MAG87-2105</name>
</gene>
<feature type="transmembrane region" description="Helical" evidence="6">
    <location>
        <begin position="177"/>
        <end position="198"/>
    </location>
</feature>
<dbReference type="EMBL" id="CADCWJ010000475">
    <property type="protein sequence ID" value="CAA9567767.1"/>
    <property type="molecule type" value="Genomic_DNA"/>
</dbReference>
<evidence type="ECO:0000256" key="6">
    <source>
        <dbReference type="SAM" id="Phobius"/>
    </source>
</evidence>
<comment type="subcellular location">
    <subcellularLocation>
        <location evidence="1">Membrane</location>
        <topology evidence="1">Multi-pass membrane protein</topology>
    </subcellularLocation>
</comment>
<proteinExistence type="predicted"/>
<dbReference type="InterPro" id="IPR023494">
    <property type="entry name" value="Cyt_c_bgen_Ccs1/CcsB/ResB"/>
</dbReference>
<protein>
    <recommendedName>
        <fullName evidence="7">ResB-like domain-containing protein</fullName>
    </recommendedName>
</protein>
<dbReference type="PANTHER" id="PTHR31566:SF0">
    <property type="entry name" value="CYTOCHROME C BIOGENESIS PROTEIN CCS1, CHLOROPLASTIC"/>
    <property type="match status" value="1"/>
</dbReference>
<dbReference type="Pfam" id="PF05140">
    <property type="entry name" value="ResB"/>
    <property type="match status" value="1"/>
</dbReference>
<dbReference type="PANTHER" id="PTHR31566">
    <property type="entry name" value="CYTOCHROME C BIOGENESIS PROTEIN CCS1, CHLOROPLASTIC"/>
    <property type="match status" value="1"/>
</dbReference>
<evidence type="ECO:0000256" key="1">
    <source>
        <dbReference type="ARBA" id="ARBA00004141"/>
    </source>
</evidence>
<evidence type="ECO:0000256" key="2">
    <source>
        <dbReference type="ARBA" id="ARBA00022692"/>
    </source>
</evidence>
<feature type="transmembrane region" description="Helical" evidence="6">
    <location>
        <begin position="77"/>
        <end position="98"/>
    </location>
</feature>
<feature type="transmembrane region" description="Helical" evidence="6">
    <location>
        <begin position="405"/>
        <end position="425"/>
    </location>
</feature>
<feature type="domain" description="ResB-like" evidence="7">
    <location>
        <begin position="29"/>
        <end position="457"/>
    </location>
</feature>
<evidence type="ECO:0000256" key="3">
    <source>
        <dbReference type="ARBA" id="ARBA00022748"/>
    </source>
</evidence>
<sequence length="499" mass="53951">MANVTTHPPASRAPVEIAIDRVWRFFCSVRAAVAEIVILALLVLIGTLRGSAVPQWIADAIPASQGLVDRWYAWDVYRSPVFAVLLAVMAVAIAVCTVNRVPGIWQTISNPKIRTTASFLKGADTSAAFAASTSGDDLRRCVEKSLRQKRYRVLTQHVGNETHLYADKNRYGKLGTFPFHLALILLLVGGIVGAYYGFREPEFVIPVGETRPVGNGTDLSVRLDSFEDGYTPGGVPTQFRSNVSILEDGKTVRTEQITVNQPVSYRNATFYQSGFGYTAQMRVVNRAGATVYAGQVALGIFNLSGNPESPAGYVEIPGTGTLLTVVAPDTNPRNAPDTDVLKLENGQMWVQLQPVGSTGAASASPETLPAAVVDQGKPVQVGDFTVTFERESRYTNLQVAYNPGIPIFFIASVLLVGGLVGSFYFPLRRIRGIIAPAPSGAVLTMAPLARRDWSGKRDFFAVVESIGVQLNIEPSIRKPADHKDWEGLIPVASNASQTR</sequence>
<dbReference type="InterPro" id="IPR007816">
    <property type="entry name" value="ResB-like_domain"/>
</dbReference>
<evidence type="ECO:0000256" key="4">
    <source>
        <dbReference type="ARBA" id="ARBA00022989"/>
    </source>
</evidence>
<keyword evidence="5 6" id="KW-0472">Membrane</keyword>
<evidence type="ECO:0000313" key="8">
    <source>
        <dbReference type="EMBL" id="CAA9567767.1"/>
    </source>
</evidence>
<keyword evidence="2 6" id="KW-0812">Transmembrane</keyword>
<dbReference type="AlphaFoldDB" id="A0A6J4V5W9"/>
<organism evidence="8">
    <name type="scientific">uncultured Thermomicrobiales bacterium</name>
    <dbReference type="NCBI Taxonomy" id="1645740"/>
    <lineage>
        <taxon>Bacteria</taxon>
        <taxon>Pseudomonadati</taxon>
        <taxon>Thermomicrobiota</taxon>
        <taxon>Thermomicrobia</taxon>
        <taxon>Thermomicrobiales</taxon>
        <taxon>environmental samples</taxon>
    </lineage>
</organism>
<keyword evidence="4 6" id="KW-1133">Transmembrane helix</keyword>
<feature type="transmembrane region" description="Helical" evidence="6">
    <location>
        <begin position="31"/>
        <end position="57"/>
    </location>
</feature>
<dbReference type="GO" id="GO:0016020">
    <property type="term" value="C:membrane"/>
    <property type="evidence" value="ECO:0007669"/>
    <property type="project" value="UniProtKB-SubCell"/>
</dbReference>
<name>A0A6J4V5W9_9BACT</name>
<reference evidence="8" key="1">
    <citation type="submission" date="2020-02" db="EMBL/GenBank/DDBJ databases">
        <authorList>
            <person name="Meier V. D."/>
        </authorList>
    </citation>
    <scope>NUCLEOTIDE SEQUENCE</scope>
    <source>
        <strain evidence="8">AVDCRST_MAG87</strain>
    </source>
</reference>
<evidence type="ECO:0000256" key="5">
    <source>
        <dbReference type="ARBA" id="ARBA00023136"/>
    </source>
</evidence>
<dbReference type="GO" id="GO:0017004">
    <property type="term" value="P:cytochrome complex assembly"/>
    <property type="evidence" value="ECO:0007669"/>
    <property type="project" value="UniProtKB-KW"/>
</dbReference>
<keyword evidence="3" id="KW-0201">Cytochrome c-type biogenesis</keyword>
<accession>A0A6J4V5W9</accession>